<sequence>MPTLRLITTVAAALLLAAGCTTSKPVKGAEKRPKAPQVAQEAGDAADEAEGSDLVLYSSSMEEADLEPGADEDSDDADEKAQPDEPPEVPEQVEIGVSADSTYTLGDQTFTEVPKLLEALEKLRAEEPTGTIAIRAAADAPQKAIVDLITAARRAGFTNMEIRVEGDAPQGTESPADETPTDQ</sequence>
<dbReference type="Pfam" id="PF02472">
    <property type="entry name" value="ExbD"/>
    <property type="match status" value="1"/>
</dbReference>
<evidence type="ECO:0000256" key="2">
    <source>
        <dbReference type="ARBA" id="ARBA00005811"/>
    </source>
</evidence>
<dbReference type="GO" id="GO:0022857">
    <property type="term" value="F:transmembrane transporter activity"/>
    <property type="evidence" value="ECO:0007669"/>
    <property type="project" value="InterPro"/>
</dbReference>
<reference evidence="10 11" key="1">
    <citation type="submission" date="2019-06" db="EMBL/GenBank/DDBJ databases">
        <title>Persicimonas caeni gen. nov., sp. nov., a predatory bacterium isolated from solar saltern.</title>
        <authorList>
            <person name="Wang S."/>
        </authorList>
    </citation>
    <scope>NUCLEOTIDE SEQUENCE [LARGE SCALE GENOMIC DNA]</scope>
    <source>
        <strain evidence="10 11">YN101</strain>
    </source>
</reference>
<evidence type="ECO:0000256" key="9">
    <source>
        <dbReference type="SAM" id="SignalP"/>
    </source>
</evidence>
<name>A0A4Y6PYA8_PERCE</name>
<evidence type="ECO:0000256" key="5">
    <source>
        <dbReference type="ARBA" id="ARBA00022989"/>
    </source>
</evidence>
<proteinExistence type="inferred from homology"/>
<dbReference type="PROSITE" id="PS51257">
    <property type="entry name" value="PROKAR_LIPOPROTEIN"/>
    <property type="match status" value="1"/>
</dbReference>
<protein>
    <submittedName>
        <fullName evidence="10">Biopolymer transporter ExbD</fullName>
    </submittedName>
</protein>
<dbReference type="InterPro" id="IPR003400">
    <property type="entry name" value="ExbD"/>
</dbReference>
<evidence type="ECO:0000256" key="3">
    <source>
        <dbReference type="ARBA" id="ARBA00022475"/>
    </source>
</evidence>
<comment type="subcellular location">
    <subcellularLocation>
        <location evidence="1">Cell membrane</location>
        <topology evidence="1">Single-pass membrane protein</topology>
    </subcellularLocation>
    <subcellularLocation>
        <location evidence="7">Cell membrane</location>
        <topology evidence="7">Single-pass type II membrane protein</topology>
    </subcellularLocation>
</comment>
<evidence type="ECO:0000313" key="10">
    <source>
        <dbReference type="EMBL" id="QDG53139.1"/>
    </source>
</evidence>
<keyword evidence="6" id="KW-0472">Membrane</keyword>
<feature type="signal peptide" evidence="9">
    <location>
        <begin position="1"/>
        <end position="28"/>
    </location>
</feature>
<keyword evidence="9" id="KW-0732">Signal</keyword>
<evidence type="ECO:0000256" key="8">
    <source>
        <dbReference type="SAM" id="MobiDB-lite"/>
    </source>
</evidence>
<feature type="chain" id="PRO_5030106680" evidence="9">
    <location>
        <begin position="29"/>
        <end position="183"/>
    </location>
</feature>
<keyword evidence="3" id="KW-1003">Cell membrane</keyword>
<evidence type="ECO:0000256" key="1">
    <source>
        <dbReference type="ARBA" id="ARBA00004162"/>
    </source>
</evidence>
<keyword evidence="7" id="KW-0813">Transport</keyword>
<feature type="compositionally biased region" description="Acidic residues" evidence="8">
    <location>
        <begin position="62"/>
        <end position="78"/>
    </location>
</feature>
<evidence type="ECO:0000256" key="6">
    <source>
        <dbReference type="ARBA" id="ARBA00023136"/>
    </source>
</evidence>
<keyword evidence="11" id="KW-1185">Reference proteome</keyword>
<accession>A0A4Y6PYA8</accession>
<dbReference type="GO" id="GO:0005886">
    <property type="term" value="C:plasma membrane"/>
    <property type="evidence" value="ECO:0007669"/>
    <property type="project" value="UniProtKB-SubCell"/>
</dbReference>
<keyword evidence="5" id="KW-1133">Transmembrane helix</keyword>
<accession>A0A5B8Y9R8</accession>
<dbReference type="Gene3D" id="3.30.420.270">
    <property type="match status" value="1"/>
</dbReference>
<evidence type="ECO:0000256" key="4">
    <source>
        <dbReference type="ARBA" id="ARBA00022692"/>
    </source>
</evidence>
<dbReference type="GO" id="GO:0015031">
    <property type="term" value="P:protein transport"/>
    <property type="evidence" value="ECO:0007669"/>
    <property type="project" value="UniProtKB-KW"/>
</dbReference>
<feature type="region of interest" description="Disordered" evidence="8">
    <location>
        <begin position="22"/>
        <end position="107"/>
    </location>
</feature>
<evidence type="ECO:0000256" key="7">
    <source>
        <dbReference type="RuleBase" id="RU003879"/>
    </source>
</evidence>
<comment type="similarity">
    <text evidence="2 7">Belongs to the ExbD/TolR family.</text>
</comment>
<dbReference type="RefSeq" id="WP_141199600.1">
    <property type="nucleotide sequence ID" value="NZ_CP041186.1"/>
</dbReference>
<dbReference type="EMBL" id="CP041186">
    <property type="protein sequence ID" value="QDG53139.1"/>
    <property type="molecule type" value="Genomic_DNA"/>
</dbReference>
<gene>
    <name evidence="10" type="ORF">FIV42_21050</name>
</gene>
<keyword evidence="4 7" id="KW-0812">Transmembrane</keyword>
<evidence type="ECO:0000313" key="11">
    <source>
        <dbReference type="Proteomes" id="UP000315995"/>
    </source>
</evidence>
<feature type="region of interest" description="Disordered" evidence="8">
    <location>
        <begin position="164"/>
        <end position="183"/>
    </location>
</feature>
<dbReference type="AlphaFoldDB" id="A0A4Y6PYA8"/>
<dbReference type="Proteomes" id="UP000315995">
    <property type="component" value="Chromosome"/>
</dbReference>
<organism evidence="10 11">
    <name type="scientific">Persicimonas caeni</name>
    <dbReference type="NCBI Taxonomy" id="2292766"/>
    <lineage>
        <taxon>Bacteria</taxon>
        <taxon>Deltaproteobacteria</taxon>
        <taxon>Bradymonadales</taxon>
        <taxon>Bradymonadaceae</taxon>
        <taxon>Persicimonas</taxon>
    </lineage>
</organism>
<keyword evidence="7" id="KW-0653">Protein transport</keyword>